<keyword evidence="1" id="KW-0255">Endonuclease</keyword>
<reference evidence="1" key="1">
    <citation type="submission" date="2020-03" db="EMBL/GenBank/DDBJ databases">
        <title>Draft sequencing of Calidifontibacter sp. DB0510.</title>
        <authorList>
            <person name="Kim D.-U."/>
        </authorList>
    </citation>
    <scope>NUCLEOTIDE SEQUENCE</scope>
    <source>
        <strain evidence="1">DB0510</strain>
    </source>
</reference>
<sequence>MPTVRVLVEGDSDAVVVARLLTLRGVHDVEVRVTHGITNFPRHLRADAGTSVLGLCDAGEQQVVVRALRRLGIRVEGNLVAHGFFVCNRDLEDELIRSLGAAAVLDALHDLGELGRFRTFQHQPEWRGRPIEDQLHRFAGSGSGRKRRLATALAERLTPETTPQPLGALVEAAARVMVDQRAEVVGGSAAGSSSKR</sequence>
<dbReference type="Proteomes" id="UP000744769">
    <property type="component" value="Unassembled WGS sequence"/>
</dbReference>
<protein>
    <submittedName>
        <fullName evidence="1">ATP-dependent endonuclease</fullName>
    </submittedName>
</protein>
<dbReference type="AlphaFoldDB" id="A0A967AYS4"/>
<keyword evidence="2" id="KW-1185">Reference proteome</keyword>
<dbReference type="GO" id="GO:0004519">
    <property type="term" value="F:endonuclease activity"/>
    <property type="evidence" value="ECO:0007669"/>
    <property type="project" value="UniProtKB-KW"/>
</dbReference>
<dbReference type="RefSeq" id="WP_166193397.1">
    <property type="nucleotide sequence ID" value="NZ_JAAOIV010000002.1"/>
</dbReference>
<accession>A0A967AYS4</accession>
<evidence type="ECO:0000313" key="2">
    <source>
        <dbReference type="Proteomes" id="UP000744769"/>
    </source>
</evidence>
<keyword evidence="1" id="KW-0378">Hydrolase</keyword>
<evidence type="ECO:0000313" key="1">
    <source>
        <dbReference type="EMBL" id="NHN54907.1"/>
    </source>
</evidence>
<keyword evidence="1" id="KW-0540">Nuclease</keyword>
<comment type="caution">
    <text evidence="1">The sequence shown here is derived from an EMBL/GenBank/DDBJ whole genome shotgun (WGS) entry which is preliminary data.</text>
</comment>
<dbReference type="EMBL" id="JAAOIV010000002">
    <property type="protein sequence ID" value="NHN54907.1"/>
    <property type="molecule type" value="Genomic_DNA"/>
</dbReference>
<name>A0A967AYS4_9MICO</name>
<organism evidence="1 2">
    <name type="scientific">Metallococcus carri</name>
    <dbReference type="NCBI Taxonomy" id="1656884"/>
    <lineage>
        <taxon>Bacteria</taxon>
        <taxon>Bacillati</taxon>
        <taxon>Actinomycetota</taxon>
        <taxon>Actinomycetes</taxon>
        <taxon>Micrococcales</taxon>
        <taxon>Dermacoccaceae</taxon>
        <taxon>Metallococcus</taxon>
    </lineage>
</organism>
<gene>
    <name evidence="1" type="ORF">G9U51_03795</name>
</gene>
<proteinExistence type="predicted"/>